<evidence type="ECO:0000256" key="9">
    <source>
        <dbReference type="ARBA" id="ARBA00048975"/>
    </source>
</evidence>
<dbReference type="GO" id="GO:0009245">
    <property type="term" value="P:lipid A biosynthetic process"/>
    <property type="evidence" value="ECO:0007669"/>
    <property type="project" value="UniProtKB-UniRule"/>
</dbReference>
<comment type="function">
    <text evidence="1">Condensation of UDP-2,3-diacylglucosamine and 2,3-diacylglucosamine-1-phosphate to form lipid A disaccharide, a precursor of lipid A, a phosphorylated glycolipid that anchors the lipopolysaccharide to the outer membrane of the cell.</text>
</comment>
<proteinExistence type="predicted"/>
<protein>
    <recommendedName>
        <fullName evidence="3 10">Lipid-A-disaccharide synthase</fullName>
        <ecNumber evidence="2 10">2.4.1.182</ecNumber>
    </recommendedName>
</protein>
<keyword evidence="5" id="KW-0441">Lipid A biosynthesis</keyword>
<dbReference type="GO" id="GO:0005543">
    <property type="term" value="F:phospholipid binding"/>
    <property type="evidence" value="ECO:0007669"/>
    <property type="project" value="TreeGrafter"/>
</dbReference>
<keyword evidence="7 11" id="KW-0808">Transferase</keyword>
<evidence type="ECO:0000256" key="4">
    <source>
        <dbReference type="ARBA" id="ARBA00022516"/>
    </source>
</evidence>
<dbReference type="AlphaFoldDB" id="A0AAE4FNG3"/>
<dbReference type="GO" id="GO:0016020">
    <property type="term" value="C:membrane"/>
    <property type="evidence" value="ECO:0007669"/>
    <property type="project" value="GOC"/>
</dbReference>
<keyword evidence="8" id="KW-0443">Lipid metabolism</keyword>
<dbReference type="Proteomes" id="UP001268256">
    <property type="component" value="Unassembled WGS sequence"/>
</dbReference>
<evidence type="ECO:0000313" key="11">
    <source>
        <dbReference type="EMBL" id="MDS3859324.1"/>
    </source>
</evidence>
<comment type="caution">
    <text evidence="11">The sequence shown here is derived from an EMBL/GenBank/DDBJ whole genome shotgun (WGS) entry which is preliminary data.</text>
</comment>
<keyword evidence="12" id="KW-1185">Reference proteome</keyword>
<dbReference type="PANTHER" id="PTHR30372:SF4">
    <property type="entry name" value="LIPID-A-DISACCHARIDE SYNTHASE, MITOCHONDRIAL-RELATED"/>
    <property type="match status" value="1"/>
</dbReference>
<evidence type="ECO:0000256" key="7">
    <source>
        <dbReference type="ARBA" id="ARBA00022679"/>
    </source>
</evidence>
<dbReference type="GO" id="GO:0008915">
    <property type="term" value="F:lipid-A-disaccharide synthase activity"/>
    <property type="evidence" value="ECO:0007669"/>
    <property type="project" value="UniProtKB-UniRule"/>
</dbReference>
<dbReference type="EMBL" id="JAVMIP010000001">
    <property type="protein sequence ID" value="MDS3859324.1"/>
    <property type="molecule type" value="Genomic_DNA"/>
</dbReference>
<sequence length="395" mass="44023">MTKNFKIFISTGEISGDLQGGLLVAALFDQAEARGWELEITGLGGQRMAAAGAKIIYDTRRISSIGFVEALRYVAPTIKFQALAKKQLQNNPPDLVIFIDYIAANLTLGNYIRQHLPVPTVYYIAPQEWIWSHSPKTTQKLIEISDQMIAIFPEEERYYKKHGANITWVGHPLVDRVKNAPNRDQARQQLGLKADELAIVLFPVSRYQEIKSLLPLFLSAVKIIQAQLPQARFWLSLSLAQYRAEIAATVAEFGLEIPILEEPLLLIAAADLTLAKSGTVNLEIALMNVPQVVVYRINPFGLWLYQTFLKFDLDYVSPPNLIAMEPVVPELLQENATPDKIAATSLDILQNPQTKAQMLAGYDRVKHLAGEPGAVRRAAQSILNLLAQETATVNW</sequence>
<comment type="catalytic activity">
    <reaction evidence="9">
        <text>a lipid X + a UDP-2-N,3-O-bis[(3R)-3-hydroxyacyl]-alpha-D-glucosamine = a lipid A disaccharide + UDP + H(+)</text>
        <dbReference type="Rhea" id="RHEA:67828"/>
        <dbReference type="ChEBI" id="CHEBI:15378"/>
        <dbReference type="ChEBI" id="CHEBI:58223"/>
        <dbReference type="ChEBI" id="CHEBI:137748"/>
        <dbReference type="ChEBI" id="CHEBI:176338"/>
        <dbReference type="ChEBI" id="CHEBI:176343"/>
        <dbReference type="EC" id="2.4.1.182"/>
    </reaction>
</comment>
<keyword evidence="6 11" id="KW-0328">Glycosyltransferase</keyword>
<keyword evidence="4" id="KW-0444">Lipid biosynthesis</keyword>
<evidence type="ECO:0000256" key="5">
    <source>
        <dbReference type="ARBA" id="ARBA00022556"/>
    </source>
</evidence>
<dbReference type="EC" id="2.4.1.182" evidence="2 10"/>
<evidence type="ECO:0000256" key="10">
    <source>
        <dbReference type="NCBIfam" id="TIGR00215"/>
    </source>
</evidence>
<dbReference type="RefSeq" id="WP_322876659.1">
    <property type="nucleotide sequence ID" value="NZ_JAVMIP010000001.1"/>
</dbReference>
<accession>A0AAE4FNG3</accession>
<evidence type="ECO:0000256" key="3">
    <source>
        <dbReference type="ARBA" id="ARBA00020902"/>
    </source>
</evidence>
<evidence type="ECO:0000313" key="12">
    <source>
        <dbReference type="Proteomes" id="UP001268256"/>
    </source>
</evidence>
<evidence type="ECO:0000256" key="6">
    <source>
        <dbReference type="ARBA" id="ARBA00022676"/>
    </source>
</evidence>
<dbReference type="SUPFAM" id="SSF53756">
    <property type="entry name" value="UDP-Glycosyltransferase/glycogen phosphorylase"/>
    <property type="match status" value="1"/>
</dbReference>
<evidence type="ECO:0000256" key="8">
    <source>
        <dbReference type="ARBA" id="ARBA00023098"/>
    </source>
</evidence>
<gene>
    <name evidence="11" type="primary">lpxB</name>
    <name evidence="11" type="ORF">RIF25_00745</name>
</gene>
<dbReference type="InterPro" id="IPR003835">
    <property type="entry name" value="Glyco_trans_19"/>
</dbReference>
<evidence type="ECO:0000256" key="2">
    <source>
        <dbReference type="ARBA" id="ARBA00012687"/>
    </source>
</evidence>
<evidence type="ECO:0000256" key="1">
    <source>
        <dbReference type="ARBA" id="ARBA00002056"/>
    </source>
</evidence>
<reference evidence="12" key="1">
    <citation type="submission" date="2023-07" db="EMBL/GenBank/DDBJ databases">
        <authorList>
            <person name="Luz R."/>
            <person name="Cordeiro R."/>
            <person name="Fonseca A."/>
            <person name="Goncalves V."/>
        </authorList>
    </citation>
    <scope>NUCLEOTIDE SEQUENCE [LARGE SCALE GENOMIC DNA]</scope>
    <source>
        <strain evidence="12">BACA0444</strain>
    </source>
</reference>
<dbReference type="PANTHER" id="PTHR30372">
    <property type="entry name" value="LIPID-A-DISACCHARIDE SYNTHASE"/>
    <property type="match status" value="1"/>
</dbReference>
<name>A0AAE4FNG3_9CYAN</name>
<organism evidence="11 12">
    <name type="scientific">Pseudocalidococcus azoricus BACA0444</name>
    <dbReference type="NCBI Taxonomy" id="2918990"/>
    <lineage>
        <taxon>Bacteria</taxon>
        <taxon>Bacillati</taxon>
        <taxon>Cyanobacteriota</taxon>
        <taxon>Cyanophyceae</taxon>
        <taxon>Acaryochloridales</taxon>
        <taxon>Thermosynechococcaceae</taxon>
        <taxon>Pseudocalidococcus</taxon>
        <taxon>Pseudocalidococcus azoricus</taxon>
    </lineage>
</organism>
<dbReference type="Pfam" id="PF02684">
    <property type="entry name" value="LpxB"/>
    <property type="match status" value="1"/>
</dbReference>
<dbReference type="NCBIfam" id="TIGR00215">
    <property type="entry name" value="lpxB"/>
    <property type="match status" value="1"/>
</dbReference>